<evidence type="ECO:0000313" key="11">
    <source>
        <dbReference type="Proteomes" id="UP000012073"/>
    </source>
</evidence>
<dbReference type="GO" id="GO:0016020">
    <property type="term" value="C:membrane"/>
    <property type="evidence" value="ECO:0007669"/>
    <property type="project" value="TreeGrafter"/>
</dbReference>
<dbReference type="PANTHER" id="PTHR10281">
    <property type="entry name" value="MEMBRANE-ASSOCIATED PROGESTERONE RECEPTOR COMPONENT-RELATED"/>
    <property type="match status" value="1"/>
</dbReference>
<dbReference type="GO" id="GO:0005783">
    <property type="term" value="C:endoplasmic reticulum"/>
    <property type="evidence" value="ECO:0007669"/>
    <property type="project" value="UniProtKB-SubCell"/>
</dbReference>
<dbReference type="STRING" id="2769.R7QKJ9"/>
<evidence type="ECO:0000256" key="3">
    <source>
        <dbReference type="ARBA" id="ARBA00022723"/>
    </source>
</evidence>
<sequence>MYGGAWFEYTQQDHDYETLHTRSQPPCHKYRRLFFPSAALNSSSRLVSVLQVLCLRDTLTMSEEAKNSVPEITVGTGGFIVAAATVGILIAFVLRAILKSVTKPAAGSGSESEMQSSAATQSGVVTESQLKDATGEDDKPLYIAVKDPFGSSVTVFDVSGGSDFYGPGGPYHVFAGKNATHGLAKSSTDAAKVYGDLDKLTESEKDTHMQWYQKYESKYPNRFSLETTLSVLYAR</sequence>
<dbReference type="Gramene" id="CDF37981">
    <property type="protein sequence ID" value="CDF37981"/>
    <property type="gene ID" value="CHC_T00005974001"/>
</dbReference>
<evidence type="ECO:0000256" key="4">
    <source>
        <dbReference type="ARBA" id="ARBA00022824"/>
    </source>
</evidence>
<feature type="compositionally biased region" description="Polar residues" evidence="7">
    <location>
        <begin position="109"/>
        <end position="128"/>
    </location>
</feature>
<keyword evidence="8" id="KW-0812">Transmembrane</keyword>
<dbReference type="InterPro" id="IPR050577">
    <property type="entry name" value="MAPR/NEUFC/NENF-like"/>
</dbReference>
<dbReference type="Gene3D" id="3.10.120.10">
    <property type="entry name" value="Cytochrome b5-like heme/steroid binding domain"/>
    <property type="match status" value="1"/>
</dbReference>
<evidence type="ECO:0000256" key="5">
    <source>
        <dbReference type="ARBA" id="ARBA00023004"/>
    </source>
</evidence>
<comment type="similarity">
    <text evidence="6">Belongs to the cytochrome b5 family. MAPR subfamily.</text>
</comment>
<gene>
    <name evidence="10" type="ORF">CHC_T00005974001</name>
</gene>
<dbReference type="GO" id="GO:0046872">
    <property type="term" value="F:metal ion binding"/>
    <property type="evidence" value="ECO:0007669"/>
    <property type="project" value="UniProtKB-KW"/>
</dbReference>
<dbReference type="InterPro" id="IPR036400">
    <property type="entry name" value="Cyt_B5-like_heme/steroid_sf"/>
</dbReference>
<reference evidence="11" key="1">
    <citation type="journal article" date="2013" name="Proc. Natl. Acad. Sci. U.S.A.">
        <title>Genome structure and metabolic features in the red seaweed Chondrus crispus shed light on evolution of the Archaeplastida.</title>
        <authorList>
            <person name="Collen J."/>
            <person name="Porcel B."/>
            <person name="Carre W."/>
            <person name="Ball S.G."/>
            <person name="Chaparro C."/>
            <person name="Tonon T."/>
            <person name="Barbeyron T."/>
            <person name="Michel G."/>
            <person name="Noel B."/>
            <person name="Valentin K."/>
            <person name="Elias M."/>
            <person name="Artiguenave F."/>
            <person name="Arun A."/>
            <person name="Aury J.M."/>
            <person name="Barbosa-Neto J.F."/>
            <person name="Bothwell J.H."/>
            <person name="Bouget F.Y."/>
            <person name="Brillet L."/>
            <person name="Cabello-Hurtado F."/>
            <person name="Capella-Gutierrez S."/>
            <person name="Charrier B."/>
            <person name="Cladiere L."/>
            <person name="Cock J.M."/>
            <person name="Coelho S.M."/>
            <person name="Colleoni C."/>
            <person name="Czjzek M."/>
            <person name="Da Silva C."/>
            <person name="Delage L."/>
            <person name="Denoeud F."/>
            <person name="Deschamps P."/>
            <person name="Dittami S.M."/>
            <person name="Gabaldon T."/>
            <person name="Gachon C.M."/>
            <person name="Groisillier A."/>
            <person name="Herve C."/>
            <person name="Jabbari K."/>
            <person name="Katinka M."/>
            <person name="Kloareg B."/>
            <person name="Kowalczyk N."/>
            <person name="Labadie K."/>
            <person name="Leblanc C."/>
            <person name="Lopez P.J."/>
            <person name="McLachlan D.H."/>
            <person name="Meslet-Cladiere L."/>
            <person name="Moustafa A."/>
            <person name="Nehr Z."/>
            <person name="Nyvall Collen P."/>
            <person name="Panaud O."/>
            <person name="Partensky F."/>
            <person name="Poulain J."/>
            <person name="Rensing S.A."/>
            <person name="Rousvoal S."/>
            <person name="Samson G."/>
            <person name="Symeonidi A."/>
            <person name="Weissenbach J."/>
            <person name="Zambounis A."/>
            <person name="Wincker P."/>
            <person name="Boyen C."/>
        </authorList>
    </citation>
    <scope>NUCLEOTIDE SEQUENCE [LARGE SCALE GENOMIC DNA]</scope>
    <source>
        <strain evidence="11">cv. Stackhouse</strain>
    </source>
</reference>
<dbReference type="OrthoDB" id="547796at2759"/>
<comment type="subcellular location">
    <subcellularLocation>
        <location evidence="1">Endoplasmic reticulum</location>
    </subcellularLocation>
</comment>
<keyword evidence="5" id="KW-0408">Iron</keyword>
<dbReference type="PhylomeDB" id="R7QKJ9"/>
<keyword evidence="8" id="KW-1133">Transmembrane helix</keyword>
<dbReference type="KEGG" id="ccp:CHC_T00005974001"/>
<dbReference type="PANTHER" id="PTHR10281:SF72">
    <property type="entry name" value="NEUDESIN"/>
    <property type="match status" value="1"/>
</dbReference>
<evidence type="ECO:0000256" key="6">
    <source>
        <dbReference type="ARBA" id="ARBA00038357"/>
    </source>
</evidence>
<feature type="transmembrane region" description="Helical" evidence="8">
    <location>
        <begin position="72"/>
        <end position="94"/>
    </location>
</feature>
<proteinExistence type="inferred from homology"/>
<evidence type="ECO:0000256" key="2">
    <source>
        <dbReference type="ARBA" id="ARBA00022617"/>
    </source>
</evidence>
<evidence type="ECO:0000256" key="1">
    <source>
        <dbReference type="ARBA" id="ARBA00004240"/>
    </source>
</evidence>
<evidence type="ECO:0000313" key="10">
    <source>
        <dbReference type="EMBL" id="CDF37981.1"/>
    </source>
</evidence>
<dbReference type="Proteomes" id="UP000012073">
    <property type="component" value="Unassembled WGS sequence"/>
</dbReference>
<dbReference type="EMBL" id="HG001890">
    <property type="protein sequence ID" value="CDF37981.1"/>
    <property type="molecule type" value="Genomic_DNA"/>
</dbReference>
<dbReference type="AlphaFoldDB" id="R7QKJ9"/>
<keyword evidence="8" id="KW-0472">Membrane</keyword>
<evidence type="ECO:0000256" key="8">
    <source>
        <dbReference type="SAM" id="Phobius"/>
    </source>
</evidence>
<dbReference type="InterPro" id="IPR001199">
    <property type="entry name" value="Cyt_B5-like_heme/steroid-bd"/>
</dbReference>
<evidence type="ECO:0000259" key="9">
    <source>
        <dbReference type="SMART" id="SM01117"/>
    </source>
</evidence>
<keyword evidence="2" id="KW-0349">Heme</keyword>
<keyword evidence="4" id="KW-0256">Endoplasmic reticulum</keyword>
<dbReference type="SMART" id="SM01117">
    <property type="entry name" value="Cyt-b5"/>
    <property type="match status" value="1"/>
</dbReference>
<dbReference type="SUPFAM" id="SSF55856">
    <property type="entry name" value="Cytochrome b5-like heme/steroid binding domain"/>
    <property type="match status" value="1"/>
</dbReference>
<feature type="region of interest" description="Disordered" evidence="7">
    <location>
        <begin position="105"/>
        <end position="133"/>
    </location>
</feature>
<organism evidence="10 11">
    <name type="scientific">Chondrus crispus</name>
    <name type="common">Carrageen Irish moss</name>
    <name type="synonym">Polymorpha crispa</name>
    <dbReference type="NCBI Taxonomy" id="2769"/>
    <lineage>
        <taxon>Eukaryota</taxon>
        <taxon>Rhodophyta</taxon>
        <taxon>Florideophyceae</taxon>
        <taxon>Rhodymeniophycidae</taxon>
        <taxon>Gigartinales</taxon>
        <taxon>Gigartinaceae</taxon>
        <taxon>Chondrus</taxon>
    </lineage>
</organism>
<dbReference type="GeneID" id="17325576"/>
<feature type="domain" description="Cytochrome b5 heme-binding" evidence="9">
    <location>
        <begin position="125"/>
        <end position="198"/>
    </location>
</feature>
<keyword evidence="3" id="KW-0479">Metal-binding</keyword>
<keyword evidence="11" id="KW-1185">Reference proteome</keyword>
<evidence type="ECO:0000256" key="7">
    <source>
        <dbReference type="SAM" id="MobiDB-lite"/>
    </source>
</evidence>
<accession>R7QKJ9</accession>
<dbReference type="RefSeq" id="XP_005717850.1">
    <property type="nucleotide sequence ID" value="XM_005717793.1"/>
</dbReference>
<name>R7QKJ9_CHOCR</name>
<protein>
    <recommendedName>
        <fullName evidence="9">Cytochrome b5 heme-binding domain-containing protein</fullName>
    </recommendedName>
</protein>